<dbReference type="InterPro" id="IPR036736">
    <property type="entry name" value="ACP-like_sf"/>
</dbReference>
<dbReference type="PROSITE" id="PS00606">
    <property type="entry name" value="KS3_1"/>
    <property type="match status" value="1"/>
</dbReference>
<dbReference type="PANTHER" id="PTHR45527">
    <property type="entry name" value="NONRIBOSOMAL PEPTIDE SYNTHETASE"/>
    <property type="match status" value="1"/>
</dbReference>
<sequence length="1554" mass="170003">MLSNMPFITGPELGAKQSSQYALPTSKVISIYPMTRVQEGLWLAYSMAPHHTLYNLTLKLTLVRNPVKSTIFSAINVLTRRHSILRSTFHDADETHGKPFIAERDPIYATPVLQVVTKPDTSQAETMIQSLLRTAVDLSSTFAIRWFVVLGTSETDLFLVSHHIALDGKSMSQLSIEIFALLEDSGFEARGNRPEPFYRAHMIEAAFLDSPSYHAAKAFWVRQLRNVRPIKWKDVSARKYSAEKNYYREIDTWFTFSNAELRDWGNRYQTSWFRVAIALIGVLVRSIAIPDGISDHAITIAFGGRPAEMKNTVGQFANAVPIRIPLIDVICSQSPTFEALVRLISKEVSTAKNHDQFSYLDLTEACSELGLQVPSTQVAITQSPKLARPECTLYPVEGSYDLFFCFSEGEETVSLGTIYNPLLFSNTDIVKMKTAFSELYKLTTDQTPLKISSLSAMKFHIPGFVPDLDLNNSDQVNAGRFHIWFEHRASQCPEFLALHSGEQGSSVTYQDLNEEANRKAHYLRKIGVSRGSIVLVHLARGFCIIEWIIATLKSGAAFAVADQTHPVLRTQSVISIAQPALIVDDGNGKNLTEYASHVNVLDVRNLTFDDMPTGNIEDITQNDDLACIVFTSGSTGQPKGVEIEHRNLSHCIAGVHSSGYVLISPGSRVLQFATFAFDAAIFEWSQCLTFGGTLCFADMPHALVGNYLADVIDSNQISFLHLTPSVLTTLPTSRTLPSLQQISVGGEMVSENVISAWRTRVQVTNAYGPTECAIVVSHYSEPRFPEKKQPLAGLVGLPHPHMKAVVSNYSFTRLLPPNKVGEVCIGGPQVGRGYRGRDDLTANRFAIHPELGERLYRTGDRGKLLPDGTLLLLGRIDREVKVRGKVIELDDVEQTILSIMPQIRSVSVQPDETGLSLCAFVSPKGISGDLLKNSLSERLPSYMIPSSVFSLDRLPLNTNGKTDHKVIRATMGNLIAKARQPHRTLDSFPLRTHNLPNSGLSGLEMGSELQNITQIWKGILNLPQSPALSSNFFDLGGNSILVQTLANSLKTAFNLSNLRVVDLFSHATLLAQAKLVTDRANSTFIQRLQNPIPRLQKQLPSDSHVQAEQNIVSSYSLNSDIAIVGIAGRFPSASNPDEFFQMLLEGRDGITTFSQPASGVMPWKDAIHVPKRGIIPGLNNFDRARWGLTENEARDMDPQQRLFLEVTREALEDSGISPSSDGNTNIGLCVGAGHSTWNPSTDSTQGDDFNKTHRSLLTPCISARTAYHLNLQGPNVTLNTACSSGLVAMSTAIDHLRSKKCDTAIAGGVSITFPQQGYYTSKDQLLSPSGYCRPFDYRADGTVPGDAVCAVVLRRLEDAVRDGDRIYSVVSGIATRSDGSIEKATPTAPSPRGQANTIIQAWKDSGLSASELVYAELHGSGTPIGDALELEGLDIARAELKADMVPISVGSNKGNVGNCEAAGGLVSVIKICKSMEYGAIPAMPAFQGLHPMINPNPFITIAASELPLSPNAIVSVSSIGLGGVNAHCVLRFPPSSNQQPLEFVKVYNWQNRMA</sequence>
<dbReference type="GO" id="GO:0044550">
    <property type="term" value="P:secondary metabolite biosynthetic process"/>
    <property type="evidence" value="ECO:0007669"/>
    <property type="project" value="TreeGrafter"/>
</dbReference>
<keyword evidence="1" id="KW-0596">Phosphopantetheine</keyword>
<dbReference type="InterPro" id="IPR042099">
    <property type="entry name" value="ANL_N_sf"/>
</dbReference>
<dbReference type="CDD" id="cd05930">
    <property type="entry name" value="A_NRPS"/>
    <property type="match status" value="1"/>
</dbReference>
<keyword evidence="3" id="KW-0436">Ligase</keyword>
<keyword evidence="6" id="KW-0511">Multifunctional enzyme</keyword>
<organism evidence="9 10">
    <name type="scientific">Galerina marginata (strain CBS 339.88)</name>
    <dbReference type="NCBI Taxonomy" id="685588"/>
    <lineage>
        <taxon>Eukaryota</taxon>
        <taxon>Fungi</taxon>
        <taxon>Dikarya</taxon>
        <taxon>Basidiomycota</taxon>
        <taxon>Agaricomycotina</taxon>
        <taxon>Agaricomycetes</taxon>
        <taxon>Agaricomycetidae</taxon>
        <taxon>Agaricales</taxon>
        <taxon>Agaricineae</taxon>
        <taxon>Strophariaceae</taxon>
        <taxon>Galerina</taxon>
    </lineage>
</organism>
<dbReference type="GO" id="GO:0016874">
    <property type="term" value="F:ligase activity"/>
    <property type="evidence" value="ECO:0007669"/>
    <property type="project" value="UniProtKB-KW"/>
</dbReference>
<dbReference type="GO" id="GO:0006633">
    <property type="term" value="P:fatty acid biosynthetic process"/>
    <property type="evidence" value="ECO:0007669"/>
    <property type="project" value="InterPro"/>
</dbReference>
<evidence type="ECO:0000259" key="7">
    <source>
        <dbReference type="PROSITE" id="PS50075"/>
    </source>
</evidence>
<dbReference type="InterPro" id="IPR016039">
    <property type="entry name" value="Thiolase-like"/>
</dbReference>
<dbReference type="Proteomes" id="UP000027222">
    <property type="component" value="Unassembled WGS sequence"/>
</dbReference>
<name>A0A067S8Q3_GALM3</name>
<dbReference type="InterPro" id="IPR000873">
    <property type="entry name" value="AMP-dep_synth/lig_dom"/>
</dbReference>
<dbReference type="Gene3D" id="3.30.300.30">
    <property type="match status" value="1"/>
</dbReference>
<dbReference type="Gene3D" id="3.40.50.12780">
    <property type="entry name" value="N-terminal domain of ligase-like"/>
    <property type="match status" value="1"/>
</dbReference>
<dbReference type="CDD" id="cd00833">
    <property type="entry name" value="PKS"/>
    <property type="match status" value="1"/>
</dbReference>
<dbReference type="PROSITE" id="PS52004">
    <property type="entry name" value="KS3_2"/>
    <property type="match status" value="1"/>
</dbReference>
<dbReference type="NCBIfam" id="TIGR01733">
    <property type="entry name" value="AA-adenyl-dom"/>
    <property type="match status" value="1"/>
</dbReference>
<evidence type="ECO:0000256" key="1">
    <source>
        <dbReference type="ARBA" id="ARBA00022450"/>
    </source>
</evidence>
<dbReference type="GO" id="GO:0031177">
    <property type="term" value="F:phosphopantetheine binding"/>
    <property type="evidence" value="ECO:0007669"/>
    <property type="project" value="TreeGrafter"/>
</dbReference>
<evidence type="ECO:0000256" key="2">
    <source>
        <dbReference type="ARBA" id="ARBA00022553"/>
    </source>
</evidence>
<feature type="domain" description="Ketosynthase family 3 (KS3)" evidence="8">
    <location>
        <begin position="1118"/>
        <end position="1532"/>
    </location>
</feature>
<gene>
    <name evidence="9" type="ORF">GALMADRAFT_130449</name>
</gene>
<dbReference type="PROSITE" id="PS00455">
    <property type="entry name" value="AMP_BINDING"/>
    <property type="match status" value="1"/>
</dbReference>
<evidence type="ECO:0000256" key="3">
    <source>
        <dbReference type="ARBA" id="ARBA00022598"/>
    </source>
</evidence>
<dbReference type="Gene3D" id="1.10.1200.10">
    <property type="entry name" value="ACP-like"/>
    <property type="match status" value="1"/>
</dbReference>
<dbReference type="InterPro" id="IPR001242">
    <property type="entry name" value="Condensation_dom"/>
</dbReference>
<dbReference type="PROSITE" id="PS50075">
    <property type="entry name" value="CARRIER"/>
    <property type="match status" value="1"/>
</dbReference>
<dbReference type="Gene3D" id="3.40.47.10">
    <property type="match status" value="1"/>
</dbReference>
<dbReference type="SUPFAM" id="SSF47336">
    <property type="entry name" value="ACP-like"/>
    <property type="match status" value="1"/>
</dbReference>
<evidence type="ECO:0000256" key="6">
    <source>
        <dbReference type="ARBA" id="ARBA00023268"/>
    </source>
</evidence>
<keyword evidence="2" id="KW-0597">Phosphoprotein</keyword>
<dbReference type="InterPro" id="IPR014030">
    <property type="entry name" value="Ketoacyl_synth_N"/>
</dbReference>
<dbReference type="Pfam" id="PF00109">
    <property type="entry name" value="ketoacyl-synt"/>
    <property type="match status" value="1"/>
</dbReference>
<dbReference type="HOGENOM" id="CLU_003656_0_0_1"/>
<dbReference type="Pfam" id="PF00501">
    <property type="entry name" value="AMP-binding"/>
    <property type="match status" value="1"/>
</dbReference>
<evidence type="ECO:0000313" key="10">
    <source>
        <dbReference type="Proteomes" id="UP000027222"/>
    </source>
</evidence>
<dbReference type="InterPro" id="IPR018201">
    <property type="entry name" value="Ketoacyl_synth_AS"/>
</dbReference>
<dbReference type="OrthoDB" id="408177at2759"/>
<dbReference type="SMART" id="SM00825">
    <property type="entry name" value="PKS_KS"/>
    <property type="match status" value="1"/>
</dbReference>
<dbReference type="EMBL" id="KL142416">
    <property type="protein sequence ID" value="KDR67250.1"/>
    <property type="molecule type" value="Genomic_DNA"/>
</dbReference>
<dbReference type="Gene3D" id="3.30.559.30">
    <property type="entry name" value="Nonribosomal peptide synthetase, condensation domain"/>
    <property type="match status" value="1"/>
</dbReference>
<dbReference type="STRING" id="685588.A0A067S8Q3"/>
<dbReference type="Pfam" id="PF02801">
    <property type="entry name" value="Ketoacyl-synt_C"/>
    <property type="match status" value="1"/>
</dbReference>
<dbReference type="InterPro" id="IPR020841">
    <property type="entry name" value="PKS_Beta-ketoAc_synthase_dom"/>
</dbReference>
<dbReference type="SUPFAM" id="SSF53901">
    <property type="entry name" value="Thiolase-like"/>
    <property type="match status" value="1"/>
</dbReference>
<dbReference type="Gene3D" id="3.30.559.10">
    <property type="entry name" value="Chloramphenicol acetyltransferase-like domain"/>
    <property type="match status" value="1"/>
</dbReference>
<evidence type="ECO:0000259" key="8">
    <source>
        <dbReference type="PROSITE" id="PS52004"/>
    </source>
</evidence>
<dbReference type="InterPro" id="IPR009081">
    <property type="entry name" value="PP-bd_ACP"/>
</dbReference>
<protein>
    <submittedName>
        <fullName evidence="9">Uncharacterized protein</fullName>
    </submittedName>
</protein>
<keyword evidence="4" id="KW-0808">Transferase</keyword>
<dbReference type="GO" id="GO:0004315">
    <property type="term" value="F:3-oxoacyl-[acyl-carrier-protein] synthase activity"/>
    <property type="evidence" value="ECO:0007669"/>
    <property type="project" value="InterPro"/>
</dbReference>
<dbReference type="GO" id="GO:0043041">
    <property type="term" value="P:amino acid activation for nonribosomal peptide biosynthetic process"/>
    <property type="evidence" value="ECO:0007669"/>
    <property type="project" value="TreeGrafter"/>
</dbReference>
<dbReference type="SUPFAM" id="SSF52777">
    <property type="entry name" value="CoA-dependent acyltransferases"/>
    <property type="match status" value="2"/>
</dbReference>
<dbReference type="GO" id="GO:0005737">
    <property type="term" value="C:cytoplasm"/>
    <property type="evidence" value="ECO:0007669"/>
    <property type="project" value="TreeGrafter"/>
</dbReference>
<dbReference type="SUPFAM" id="SSF56801">
    <property type="entry name" value="Acetyl-CoA synthetase-like"/>
    <property type="match status" value="1"/>
</dbReference>
<keyword evidence="10" id="KW-1185">Reference proteome</keyword>
<reference evidence="10" key="1">
    <citation type="journal article" date="2014" name="Proc. Natl. Acad. Sci. U.S.A.">
        <title>Extensive sampling of basidiomycete genomes demonstrates inadequacy of the white-rot/brown-rot paradigm for wood decay fungi.</title>
        <authorList>
            <person name="Riley R."/>
            <person name="Salamov A.A."/>
            <person name="Brown D.W."/>
            <person name="Nagy L.G."/>
            <person name="Floudas D."/>
            <person name="Held B.W."/>
            <person name="Levasseur A."/>
            <person name="Lombard V."/>
            <person name="Morin E."/>
            <person name="Otillar R."/>
            <person name="Lindquist E.A."/>
            <person name="Sun H."/>
            <person name="LaButti K.M."/>
            <person name="Schmutz J."/>
            <person name="Jabbour D."/>
            <person name="Luo H."/>
            <person name="Baker S.E."/>
            <person name="Pisabarro A.G."/>
            <person name="Walton J.D."/>
            <person name="Blanchette R.A."/>
            <person name="Henrissat B."/>
            <person name="Martin F."/>
            <person name="Cullen D."/>
            <person name="Hibbett D.S."/>
            <person name="Grigoriev I.V."/>
        </authorList>
    </citation>
    <scope>NUCLEOTIDE SEQUENCE [LARGE SCALE GENOMIC DNA]</scope>
    <source>
        <strain evidence="10">CBS 339.88</strain>
    </source>
</reference>
<accession>A0A067S8Q3</accession>
<evidence type="ECO:0000256" key="4">
    <source>
        <dbReference type="ARBA" id="ARBA00022679"/>
    </source>
</evidence>
<evidence type="ECO:0000256" key="5">
    <source>
        <dbReference type="ARBA" id="ARBA00023026"/>
    </source>
</evidence>
<feature type="domain" description="Carrier" evidence="7">
    <location>
        <begin position="1003"/>
        <end position="1080"/>
    </location>
</feature>
<keyword evidence="5" id="KW-0843">Virulence</keyword>
<dbReference type="Pfam" id="PF00550">
    <property type="entry name" value="PP-binding"/>
    <property type="match status" value="1"/>
</dbReference>
<dbReference type="PANTHER" id="PTHR45527:SF1">
    <property type="entry name" value="FATTY ACID SYNTHASE"/>
    <property type="match status" value="1"/>
</dbReference>
<dbReference type="InterPro" id="IPR014031">
    <property type="entry name" value="Ketoacyl_synth_C"/>
</dbReference>
<dbReference type="InterPro" id="IPR045851">
    <property type="entry name" value="AMP-bd_C_sf"/>
</dbReference>
<dbReference type="InterPro" id="IPR023213">
    <property type="entry name" value="CAT-like_dom_sf"/>
</dbReference>
<dbReference type="InterPro" id="IPR020845">
    <property type="entry name" value="AMP-binding_CS"/>
</dbReference>
<dbReference type="InterPro" id="IPR010071">
    <property type="entry name" value="AA_adenyl_dom"/>
</dbReference>
<evidence type="ECO:0000313" key="9">
    <source>
        <dbReference type="EMBL" id="KDR67250.1"/>
    </source>
</evidence>
<proteinExistence type="predicted"/>
<dbReference type="Pfam" id="PF00668">
    <property type="entry name" value="Condensation"/>
    <property type="match status" value="1"/>
</dbReference>